<evidence type="ECO:0000313" key="2">
    <source>
        <dbReference type="EMBL" id="KAJ6998529.1"/>
    </source>
</evidence>
<proteinExistence type="predicted"/>
<accession>A0AAD6QXL4</accession>
<gene>
    <name evidence="2" type="ORF">NC653_014641</name>
</gene>
<protein>
    <submittedName>
        <fullName evidence="2">Uncharacterized protein</fullName>
    </submittedName>
</protein>
<dbReference type="EMBL" id="JAQIZT010000005">
    <property type="protein sequence ID" value="KAJ6998529.1"/>
    <property type="molecule type" value="Genomic_DNA"/>
</dbReference>
<comment type="caution">
    <text evidence="2">The sequence shown here is derived from an EMBL/GenBank/DDBJ whole genome shotgun (WGS) entry which is preliminary data.</text>
</comment>
<feature type="compositionally biased region" description="Basic and acidic residues" evidence="1">
    <location>
        <begin position="38"/>
        <end position="69"/>
    </location>
</feature>
<sequence length="69" mass="7916">MNGSAGSENGRPASSCHQGFKTRTKITDRKAASQRQKTICEQEKEKRFHSSDNSRTSNKIELRFRPYIQ</sequence>
<evidence type="ECO:0000313" key="3">
    <source>
        <dbReference type="Proteomes" id="UP001164929"/>
    </source>
</evidence>
<name>A0AAD6QXL4_9ROSI</name>
<evidence type="ECO:0000256" key="1">
    <source>
        <dbReference type="SAM" id="MobiDB-lite"/>
    </source>
</evidence>
<dbReference type="AlphaFoldDB" id="A0AAD6QXL4"/>
<reference evidence="2" key="1">
    <citation type="journal article" date="2023" name="Mol. Ecol. Resour.">
        <title>Chromosome-level genome assembly of a triploid poplar Populus alba 'Berolinensis'.</title>
        <authorList>
            <person name="Chen S."/>
            <person name="Yu Y."/>
            <person name="Wang X."/>
            <person name="Wang S."/>
            <person name="Zhang T."/>
            <person name="Zhou Y."/>
            <person name="He R."/>
            <person name="Meng N."/>
            <person name="Wang Y."/>
            <person name="Liu W."/>
            <person name="Liu Z."/>
            <person name="Liu J."/>
            <person name="Guo Q."/>
            <person name="Huang H."/>
            <person name="Sederoff R.R."/>
            <person name="Wang G."/>
            <person name="Qu G."/>
            <person name="Chen S."/>
        </authorList>
    </citation>
    <scope>NUCLEOTIDE SEQUENCE</scope>
    <source>
        <strain evidence="2">SC-2020</strain>
    </source>
</reference>
<feature type="region of interest" description="Disordered" evidence="1">
    <location>
        <begin position="1"/>
        <end position="69"/>
    </location>
</feature>
<dbReference type="Proteomes" id="UP001164929">
    <property type="component" value="Chromosome 5"/>
</dbReference>
<keyword evidence="3" id="KW-1185">Reference proteome</keyword>
<organism evidence="2 3">
    <name type="scientific">Populus alba x Populus x berolinensis</name>
    <dbReference type="NCBI Taxonomy" id="444605"/>
    <lineage>
        <taxon>Eukaryota</taxon>
        <taxon>Viridiplantae</taxon>
        <taxon>Streptophyta</taxon>
        <taxon>Embryophyta</taxon>
        <taxon>Tracheophyta</taxon>
        <taxon>Spermatophyta</taxon>
        <taxon>Magnoliopsida</taxon>
        <taxon>eudicotyledons</taxon>
        <taxon>Gunneridae</taxon>
        <taxon>Pentapetalae</taxon>
        <taxon>rosids</taxon>
        <taxon>fabids</taxon>
        <taxon>Malpighiales</taxon>
        <taxon>Salicaceae</taxon>
        <taxon>Saliceae</taxon>
        <taxon>Populus</taxon>
    </lineage>
</organism>